<evidence type="ECO:0000259" key="2">
    <source>
        <dbReference type="Pfam" id="PF13568"/>
    </source>
</evidence>
<dbReference type="EMBL" id="JBHUHZ010000002">
    <property type="protein sequence ID" value="MFD2163549.1"/>
    <property type="molecule type" value="Genomic_DNA"/>
</dbReference>
<reference evidence="4" key="1">
    <citation type="journal article" date="2019" name="Int. J. Syst. Evol. Microbiol.">
        <title>The Global Catalogue of Microorganisms (GCM) 10K type strain sequencing project: providing services to taxonomists for standard genome sequencing and annotation.</title>
        <authorList>
            <consortium name="The Broad Institute Genomics Platform"/>
            <consortium name="The Broad Institute Genome Sequencing Center for Infectious Disease"/>
            <person name="Wu L."/>
            <person name="Ma J."/>
        </authorList>
    </citation>
    <scope>NUCLEOTIDE SEQUENCE [LARGE SCALE GENOMIC DNA]</scope>
    <source>
        <strain evidence="4">KCTC 42217</strain>
    </source>
</reference>
<protein>
    <submittedName>
        <fullName evidence="3">Porin family protein</fullName>
    </submittedName>
</protein>
<gene>
    <name evidence="3" type="ORF">ACFSJU_14160</name>
</gene>
<accession>A0ABW4ZN74</accession>
<sequence>MKRFTLILGVFLASTVARAQIIPNFDFGLKAGVNLSKLSEQNSFSSENRAGYLAGVWARMGAMGLHLQPELYYTVKTTDIKDANGQSGSIDFASVDLPILIGTKIGAVGIGGRINTGPVISFIVNEEQSFSDALSNAAKFNYKDQALAWQFGVGLDIRKISFDLRYEHGLSKISRPGFEDTKLRLYNFSLGYKLY</sequence>
<name>A0ABW4ZN74_9SPHI</name>
<dbReference type="RefSeq" id="WP_255900696.1">
    <property type="nucleotide sequence ID" value="NZ_JAFMZO010000002.1"/>
</dbReference>
<keyword evidence="4" id="KW-1185">Reference proteome</keyword>
<proteinExistence type="predicted"/>
<dbReference type="Pfam" id="PF13568">
    <property type="entry name" value="OMP_b-brl_2"/>
    <property type="match status" value="1"/>
</dbReference>
<feature type="domain" description="Outer membrane protein beta-barrel" evidence="2">
    <location>
        <begin position="20"/>
        <end position="173"/>
    </location>
</feature>
<evidence type="ECO:0000256" key="1">
    <source>
        <dbReference type="SAM" id="SignalP"/>
    </source>
</evidence>
<feature type="chain" id="PRO_5045851522" evidence="1">
    <location>
        <begin position="20"/>
        <end position="195"/>
    </location>
</feature>
<dbReference type="InterPro" id="IPR025665">
    <property type="entry name" value="Beta-barrel_OMP_2"/>
</dbReference>
<dbReference type="Proteomes" id="UP001597387">
    <property type="component" value="Unassembled WGS sequence"/>
</dbReference>
<keyword evidence="1" id="KW-0732">Signal</keyword>
<evidence type="ECO:0000313" key="4">
    <source>
        <dbReference type="Proteomes" id="UP001597387"/>
    </source>
</evidence>
<organism evidence="3 4">
    <name type="scientific">Paradesertivirga mongoliensis</name>
    <dbReference type="NCBI Taxonomy" id="2100740"/>
    <lineage>
        <taxon>Bacteria</taxon>
        <taxon>Pseudomonadati</taxon>
        <taxon>Bacteroidota</taxon>
        <taxon>Sphingobacteriia</taxon>
        <taxon>Sphingobacteriales</taxon>
        <taxon>Sphingobacteriaceae</taxon>
        <taxon>Paradesertivirga</taxon>
    </lineage>
</organism>
<evidence type="ECO:0000313" key="3">
    <source>
        <dbReference type="EMBL" id="MFD2163549.1"/>
    </source>
</evidence>
<comment type="caution">
    <text evidence="3">The sequence shown here is derived from an EMBL/GenBank/DDBJ whole genome shotgun (WGS) entry which is preliminary data.</text>
</comment>
<feature type="signal peptide" evidence="1">
    <location>
        <begin position="1"/>
        <end position="19"/>
    </location>
</feature>